<dbReference type="RefSeq" id="XP_031558529.1">
    <property type="nucleotide sequence ID" value="XM_031702669.1"/>
</dbReference>
<evidence type="ECO:0000256" key="4">
    <source>
        <dbReference type="ARBA" id="ARBA00022989"/>
    </source>
</evidence>
<evidence type="ECO:0000313" key="9">
    <source>
        <dbReference type="RefSeq" id="XP_031558529.1"/>
    </source>
</evidence>
<dbReference type="PANTHER" id="PTHR33966:SF1">
    <property type="entry name" value="PROTEIN ODR-4 HOMOLOG"/>
    <property type="match status" value="1"/>
</dbReference>
<protein>
    <submittedName>
        <fullName evidence="9">Protein odr-4 homolog</fullName>
    </submittedName>
</protein>
<name>A0A6P8HQ85_ACTTE</name>
<keyword evidence="8" id="KW-1185">Reference proteome</keyword>
<evidence type="ECO:0000313" key="8">
    <source>
        <dbReference type="Proteomes" id="UP000515163"/>
    </source>
</evidence>
<evidence type="ECO:0000256" key="3">
    <source>
        <dbReference type="ARBA" id="ARBA00022692"/>
    </source>
</evidence>
<keyword evidence="4 7" id="KW-1133">Transmembrane helix</keyword>
<dbReference type="FunCoup" id="A0A6P8HQ85">
    <property type="interactions" value="1467"/>
</dbReference>
<dbReference type="InterPro" id="IPR029454">
    <property type="entry name" value="ODR-4-like"/>
</dbReference>
<dbReference type="GO" id="GO:0008104">
    <property type="term" value="P:intracellular protein localization"/>
    <property type="evidence" value="ECO:0007669"/>
    <property type="project" value="TreeGrafter"/>
</dbReference>
<evidence type="ECO:0000256" key="6">
    <source>
        <dbReference type="SAM" id="MobiDB-lite"/>
    </source>
</evidence>
<feature type="region of interest" description="Disordered" evidence="6">
    <location>
        <begin position="406"/>
        <end position="428"/>
    </location>
</feature>
<sequence length="460" mass="51679">MGKTVIAEESVSDYVSSLFGTQTWRTGLILGQMGTQKYHVVHLTRTPEQTNSEGSEEDAAPSKVKPSSPDKIDESWFIEHARQVSRMLVGGLDIIGIFIFGPPDMLSKAQTKVRQLLYSLYKATYLRFSAFFDPEDLVHTRVILQICSKTKKVTCRTLDMSDNKSTAQPAEYKYQSFLSRWNTLDTKISLDYKFNVPVKMEKADLNTKIMEGLQSYLQDISSSVCTINGQLPPDDQLLVPSDKQTKSSQLGSCMTVDVYLNKPFLKESKKPKESKSCGVIQVVGSFHCTACLNQKITNREAIQAIKYDIIRSVISRCEVLCDDIVDAQEDNSPESSIENIWTCPRRVFVPLGKTPVRFCDYVFQDETMQDSLDRISELLDMNPREDEVQSLETMTTNQNLEEIKEHLQSRQEMERDSSEEQSDSSTKTSSVSARILGVVLGLATAVIATGVAFIWGEQAS</sequence>
<evidence type="ECO:0000256" key="7">
    <source>
        <dbReference type="SAM" id="Phobius"/>
    </source>
</evidence>
<keyword evidence="3 7" id="KW-0812">Transmembrane</keyword>
<comment type="similarity">
    <text evidence="2">Belongs to the ODR-4 family.</text>
</comment>
<dbReference type="Proteomes" id="UP000515163">
    <property type="component" value="Unplaced"/>
</dbReference>
<comment type="subcellular location">
    <subcellularLocation>
        <location evidence="1">Membrane</location>
    </subcellularLocation>
</comment>
<dbReference type="GeneID" id="116294970"/>
<feature type="compositionally biased region" description="Basic and acidic residues" evidence="6">
    <location>
        <begin position="406"/>
        <end position="418"/>
    </location>
</feature>
<dbReference type="GO" id="GO:0012505">
    <property type="term" value="C:endomembrane system"/>
    <property type="evidence" value="ECO:0007669"/>
    <property type="project" value="TreeGrafter"/>
</dbReference>
<dbReference type="KEGG" id="aten:116294970"/>
<reference evidence="9" key="1">
    <citation type="submission" date="2025-08" db="UniProtKB">
        <authorList>
            <consortium name="RefSeq"/>
        </authorList>
    </citation>
    <scope>IDENTIFICATION</scope>
    <source>
        <tissue evidence="9">Tentacle</tissue>
    </source>
</reference>
<keyword evidence="5 7" id="KW-0472">Membrane</keyword>
<dbReference type="AlphaFoldDB" id="A0A6P8HQ85"/>
<dbReference type="GO" id="GO:0016020">
    <property type="term" value="C:membrane"/>
    <property type="evidence" value="ECO:0007669"/>
    <property type="project" value="UniProtKB-SubCell"/>
</dbReference>
<evidence type="ECO:0000256" key="1">
    <source>
        <dbReference type="ARBA" id="ARBA00004370"/>
    </source>
</evidence>
<accession>A0A6P8HQ85</accession>
<evidence type="ECO:0000256" key="2">
    <source>
        <dbReference type="ARBA" id="ARBA00010131"/>
    </source>
</evidence>
<proteinExistence type="inferred from homology"/>
<feature type="transmembrane region" description="Helical" evidence="7">
    <location>
        <begin position="435"/>
        <end position="455"/>
    </location>
</feature>
<dbReference type="Pfam" id="PF14778">
    <property type="entry name" value="ODR4-like"/>
    <property type="match status" value="1"/>
</dbReference>
<feature type="region of interest" description="Disordered" evidence="6">
    <location>
        <begin position="46"/>
        <end position="70"/>
    </location>
</feature>
<evidence type="ECO:0000256" key="5">
    <source>
        <dbReference type="ARBA" id="ARBA00023136"/>
    </source>
</evidence>
<dbReference type="OrthoDB" id="21458at2759"/>
<dbReference type="InParanoid" id="A0A6P8HQ85"/>
<organism evidence="8 9">
    <name type="scientific">Actinia tenebrosa</name>
    <name type="common">Australian red waratah sea anemone</name>
    <dbReference type="NCBI Taxonomy" id="6105"/>
    <lineage>
        <taxon>Eukaryota</taxon>
        <taxon>Metazoa</taxon>
        <taxon>Cnidaria</taxon>
        <taxon>Anthozoa</taxon>
        <taxon>Hexacorallia</taxon>
        <taxon>Actiniaria</taxon>
        <taxon>Actiniidae</taxon>
        <taxon>Actinia</taxon>
    </lineage>
</organism>
<gene>
    <name evidence="9" type="primary">LOC116294970</name>
</gene>
<dbReference type="PANTHER" id="PTHR33966">
    <property type="entry name" value="PROTEIN ODR-4 HOMOLOG"/>
    <property type="match status" value="1"/>
</dbReference>